<evidence type="ECO:0000313" key="3">
    <source>
        <dbReference type="Proteomes" id="UP001642406"/>
    </source>
</evidence>
<feature type="region of interest" description="Disordered" evidence="1">
    <location>
        <begin position="353"/>
        <end position="381"/>
    </location>
</feature>
<proteinExistence type="predicted"/>
<sequence length="504" mass="54954">MLQTESPYFQPTPSPPAPFWNSVGIFPGDPTFICGHQSAALTGCGDSWSTIIQGSQDIFIASAGVYSWFSTYSQTCIDKQECQGALVRLTNNKANVRIQNLVTIGATNMVVMDGQGISAASNLNVNTHPFWSLITNLDVGHDGATDFTELIWIDPVIWDMAQPSFTCVPPCHVKLPPYPGPTSTVNYPLMTVSSGTWTSTITQAPITISEWILETVTILADGSDNKAKAAKRDVHQGFTAFRPIAATTPYWPAIAYTGPNGERTVTSPSGPFPTNKIVIDKDIKPWQGYNDTPTYKPCLYFDFGCVTQPWMVSPGPEEPGGGNSDDGYADDSGYDNPEDLLFTCTISQRLRPTIISPGTSSSSSSTSSTATSTSSIKILPTGDPSLNQVTCYDSGETTENQRMLDSATEFCTGLADNIAAIGPGYIHTTSKDFDYNGGTGGVRMVTSFYIYPNCTWKYNMQECQRYLKVPDDSCNCSGIDGKQGGYVKNNCYEWRMDPNRYEKW</sequence>
<organism evidence="2 3">
    <name type="scientific">Sporothrix bragantina</name>
    <dbReference type="NCBI Taxonomy" id="671064"/>
    <lineage>
        <taxon>Eukaryota</taxon>
        <taxon>Fungi</taxon>
        <taxon>Dikarya</taxon>
        <taxon>Ascomycota</taxon>
        <taxon>Pezizomycotina</taxon>
        <taxon>Sordariomycetes</taxon>
        <taxon>Sordariomycetidae</taxon>
        <taxon>Ophiostomatales</taxon>
        <taxon>Ophiostomataceae</taxon>
        <taxon>Sporothrix</taxon>
    </lineage>
</organism>
<comment type="caution">
    <text evidence="2">The sequence shown here is derived from an EMBL/GenBank/DDBJ whole genome shotgun (WGS) entry which is preliminary data.</text>
</comment>
<protein>
    <submittedName>
        <fullName evidence="2">Uncharacterized protein</fullName>
    </submittedName>
</protein>
<evidence type="ECO:0000256" key="1">
    <source>
        <dbReference type="SAM" id="MobiDB-lite"/>
    </source>
</evidence>
<feature type="region of interest" description="Disordered" evidence="1">
    <location>
        <begin position="312"/>
        <end position="332"/>
    </location>
</feature>
<dbReference type="EMBL" id="CAWUHC010000155">
    <property type="protein sequence ID" value="CAK7236236.1"/>
    <property type="molecule type" value="Genomic_DNA"/>
</dbReference>
<dbReference type="Gene3D" id="2.160.20.10">
    <property type="entry name" value="Single-stranded right-handed beta-helix, Pectin lyase-like"/>
    <property type="match status" value="1"/>
</dbReference>
<reference evidence="2 3" key="1">
    <citation type="submission" date="2024-01" db="EMBL/GenBank/DDBJ databases">
        <authorList>
            <person name="Allen C."/>
            <person name="Tagirdzhanova G."/>
        </authorList>
    </citation>
    <scope>NUCLEOTIDE SEQUENCE [LARGE SCALE GENOMIC DNA]</scope>
</reference>
<keyword evidence="3" id="KW-1185">Reference proteome</keyword>
<dbReference type="Proteomes" id="UP001642406">
    <property type="component" value="Unassembled WGS sequence"/>
</dbReference>
<dbReference type="InterPro" id="IPR012334">
    <property type="entry name" value="Pectin_lyas_fold"/>
</dbReference>
<accession>A0ABP0CY85</accession>
<name>A0ABP0CY85_9PEZI</name>
<feature type="compositionally biased region" description="Low complexity" evidence="1">
    <location>
        <begin position="359"/>
        <end position="375"/>
    </location>
</feature>
<evidence type="ECO:0000313" key="2">
    <source>
        <dbReference type="EMBL" id="CAK7236236.1"/>
    </source>
</evidence>
<gene>
    <name evidence="2" type="ORF">SBRCBS47491_009569</name>
</gene>